<dbReference type="EMBL" id="CDMZ01000704">
    <property type="protein sequence ID" value="CEM19830.1"/>
    <property type="molecule type" value="Genomic_DNA"/>
</dbReference>
<reference evidence="1" key="1">
    <citation type="submission" date="2014-11" db="EMBL/GenBank/DDBJ databases">
        <authorList>
            <person name="Otto D Thomas"/>
            <person name="Naeem Raeece"/>
        </authorList>
    </citation>
    <scope>NUCLEOTIDE SEQUENCE</scope>
</reference>
<protein>
    <submittedName>
        <fullName evidence="1">Uncharacterized protein</fullName>
    </submittedName>
</protein>
<sequence>MSSSEDSTTALYSIDHKTFQLDVQKKFGMHPESASACLCGVVAQSSSMPLYVAGCKGGKRTNLRCFDLDKGEMCDGQNLGDGADVEALTVSSDRGPASAQKNEVFCFAALSDQSFYVLRLQVPKGPDSSGVTVLVPSTVMEPSIGRILSLSYADLQGDRPPVLLALSRSTSDESKARLHDCAGLHNIEENEKST</sequence>
<gene>
    <name evidence="1" type="ORF">Cvel_19202</name>
</gene>
<dbReference type="VEuPathDB" id="CryptoDB:Cvel_19202"/>
<name>A0A0G4FWX4_9ALVE</name>
<proteinExistence type="predicted"/>
<evidence type="ECO:0000313" key="1">
    <source>
        <dbReference type="EMBL" id="CEM19830.1"/>
    </source>
</evidence>
<accession>A0A0G4FWX4</accession>
<dbReference type="AlphaFoldDB" id="A0A0G4FWX4"/>
<organism evidence="1">
    <name type="scientific">Chromera velia CCMP2878</name>
    <dbReference type="NCBI Taxonomy" id="1169474"/>
    <lineage>
        <taxon>Eukaryota</taxon>
        <taxon>Sar</taxon>
        <taxon>Alveolata</taxon>
        <taxon>Colpodellida</taxon>
        <taxon>Chromeraceae</taxon>
        <taxon>Chromera</taxon>
    </lineage>
</organism>